<proteinExistence type="inferred from homology"/>
<feature type="domain" description="YknX-like C-terminal permuted SH3-like" evidence="3">
    <location>
        <begin position="260"/>
        <end position="328"/>
    </location>
</feature>
<dbReference type="Gene3D" id="2.40.50.100">
    <property type="match status" value="1"/>
</dbReference>
<dbReference type="InterPro" id="IPR058637">
    <property type="entry name" value="YknX-like_C"/>
</dbReference>
<accession>A0A7V5PNJ5</accession>
<dbReference type="Pfam" id="PF25876">
    <property type="entry name" value="HH_MFP_RND"/>
    <property type="match status" value="1"/>
</dbReference>
<dbReference type="Proteomes" id="UP000886124">
    <property type="component" value="Unassembled WGS sequence"/>
</dbReference>
<sequence length="330" mass="36471">MLFGFAGCSSQKTEAQNMEQIYQQQGVPVKTQIVQPQSFKTQLIYNATLSGLLESSAYASFGGRIEKIYNKVGDYVKKDQVVMSFPVETPSAQYNQAKAAYENAKKNLARLEKLYQKGGVSQQTYDNVRVQYDVAKANWDAVNRSVEVKAPISGIITRIDVSASDNVKRKAELFTVSQTKRLKAKIWVGENEICDIQPGLPAVAEWHGRQIKGQVKQVDLSMNVMHQAFGVVLEFDNSDNAVVCGTTAEIKIFTYRNPQAIVVPTKTLVKRAGKRYVYLAQNGVAKLQPVTVGRSSGLNTEILSGLQAGDTLITEGQLLLEDGRKIKIIE</sequence>
<dbReference type="Gene3D" id="1.10.287.470">
    <property type="entry name" value="Helix hairpin bin"/>
    <property type="match status" value="1"/>
</dbReference>
<comment type="similarity">
    <text evidence="1">Belongs to the membrane fusion protein (MFP) (TC 8.A.1) family.</text>
</comment>
<protein>
    <submittedName>
        <fullName evidence="4">Efflux RND transporter periplasmic adaptor subunit</fullName>
    </submittedName>
</protein>
<feature type="domain" description="Multidrug resistance protein MdtA-like alpha-helical hairpin" evidence="2">
    <location>
        <begin position="92"/>
        <end position="146"/>
    </location>
</feature>
<comment type="caution">
    <text evidence="4">The sequence shown here is derived from an EMBL/GenBank/DDBJ whole genome shotgun (WGS) entry which is preliminary data.</text>
</comment>
<evidence type="ECO:0000256" key="1">
    <source>
        <dbReference type="ARBA" id="ARBA00009477"/>
    </source>
</evidence>
<dbReference type="Gene3D" id="2.40.420.20">
    <property type="match status" value="1"/>
</dbReference>
<dbReference type="SUPFAM" id="SSF111369">
    <property type="entry name" value="HlyD-like secretion proteins"/>
    <property type="match status" value="1"/>
</dbReference>
<name>A0A7V5PNJ5_CALAY</name>
<dbReference type="AlphaFoldDB" id="A0A7V5PNJ5"/>
<organism evidence="4">
    <name type="scientific">Caldithrix abyssi</name>
    <dbReference type="NCBI Taxonomy" id="187145"/>
    <lineage>
        <taxon>Bacteria</taxon>
        <taxon>Pseudomonadati</taxon>
        <taxon>Calditrichota</taxon>
        <taxon>Calditrichia</taxon>
        <taxon>Calditrichales</taxon>
        <taxon>Calditrichaceae</taxon>
        <taxon>Caldithrix</taxon>
    </lineage>
</organism>
<dbReference type="Pfam" id="PF25989">
    <property type="entry name" value="YknX_C"/>
    <property type="match status" value="1"/>
</dbReference>
<dbReference type="PANTHER" id="PTHR30469">
    <property type="entry name" value="MULTIDRUG RESISTANCE PROTEIN MDTA"/>
    <property type="match status" value="1"/>
</dbReference>
<reference evidence="4" key="1">
    <citation type="journal article" date="2020" name="mSystems">
        <title>Genome- and Community-Level Interaction Insights into Carbon Utilization and Element Cycling Functions of Hydrothermarchaeota in Hydrothermal Sediment.</title>
        <authorList>
            <person name="Zhou Z."/>
            <person name="Liu Y."/>
            <person name="Xu W."/>
            <person name="Pan J."/>
            <person name="Luo Z.H."/>
            <person name="Li M."/>
        </authorList>
    </citation>
    <scope>NUCLEOTIDE SEQUENCE [LARGE SCALE GENOMIC DNA]</scope>
    <source>
        <strain evidence="4">HyVt-527</strain>
    </source>
</reference>
<gene>
    <name evidence="4" type="ORF">ENJ89_02325</name>
</gene>
<evidence type="ECO:0000313" key="4">
    <source>
        <dbReference type="EMBL" id="HHJ52007.1"/>
    </source>
</evidence>
<dbReference type="InterPro" id="IPR058624">
    <property type="entry name" value="MdtA-like_HH"/>
</dbReference>
<evidence type="ECO:0000259" key="2">
    <source>
        <dbReference type="Pfam" id="PF25876"/>
    </source>
</evidence>
<dbReference type="GO" id="GO:0015562">
    <property type="term" value="F:efflux transmembrane transporter activity"/>
    <property type="evidence" value="ECO:0007669"/>
    <property type="project" value="InterPro"/>
</dbReference>
<dbReference type="EMBL" id="DROD01000166">
    <property type="protein sequence ID" value="HHJ52007.1"/>
    <property type="molecule type" value="Genomic_DNA"/>
</dbReference>
<dbReference type="GO" id="GO:1990281">
    <property type="term" value="C:efflux pump complex"/>
    <property type="evidence" value="ECO:0007669"/>
    <property type="project" value="TreeGrafter"/>
</dbReference>
<evidence type="ECO:0000259" key="3">
    <source>
        <dbReference type="Pfam" id="PF25989"/>
    </source>
</evidence>
<dbReference type="NCBIfam" id="TIGR01730">
    <property type="entry name" value="RND_mfp"/>
    <property type="match status" value="1"/>
</dbReference>
<dbReference type="InterPro" id="IPR006143">
    <property type="entry name" value="RND_pump_MFP"/>
</dbReference>